<evidence type="ECO:0000256" key="2">
    <source>
        <dbReference type="ARBA" id="ARBA00006739"/>
    </source>
</evidence>
<dbReference type="PANTHER" id="PTHR43179:SF12">
    <property type="entry name" value="GALACTOFURANOSYLTRANSFERASE GLFT2"/>
    <property type="match status" value="1"/>
</dbReference>
<dbReference type="PANTHER" id="PTHR43179">
    <property type="entry name" value="RHAMNOSYLTRANSFERASE WBBL"/>
    <property type="match status" value="1"/>
</dbReference>
<dbReference type="InterPro" id="IPR045699">
    <property type="entry name" value="GlfT2_C"/>
</dbReference>
<reference evidence="9 10" key="1">
    <citation type="submission" date="2023-08" db="EMBL/GenBank/DDBJ databases">
        <authorList>
            <person name="Folkvardsen B D."/>
            <person name="Norman A."/>
        </authorList>
    </citation>
    <scope>NUCLEOTIDE SEQUENCE [LARGE SCALE GENOMIC DNA]</scope>
    <source>
        <strain evidence="9 10">Mu0053</strain>
    </source>
</reference>
<dbReference type="Proteomes" id="UP001190465">
    <property type="component" value="Chromosome"/>
</dbReference>
<feature type="region of interest" description="Disordered" evidence="6">
    <location>
        <begin position="113"/>
        <end position="194"/>
    </location>
</feature>
<dbReference type="InterPro" id="IPR029044">
    <property type="entry name" value="Nucleotide-diphossugar_trans"/>
</dbReference>
<evidence type="ECO:0000313" key="9">
    <source>
        <dbReference type="EMBL" id="CAJ1494668.1"/>
    </source>
</evidence>
<evidence type="ECO:0000256" key="5">
    <source>
        <dbReference type="ARBA" id="ARBA00023316"/>
    </source>
</evidence>
<evidence type="ECO:0000256" key="6">
    <source>
        <dbReference type="SAM" id="MobiDB-lite"/>
    </source>
</evidence>
<keyword evidence="10" id="KW-1185">Reference proteome</keyword>
<evidence type="ECO:0000256" key="3">
    <source>
        <dbReference type="ARBA" id="ARBA00022676"/>
    </source>
</evidence>
<evidence type="ECO:0000313" key="10">
    <source>
        <dbReference type="Proteomes" id="UP001190465"/>
    </source>
</evidence>
<dbReference type="Gene3D" id="3.90.550.60">
    <property type="match status" value="2"/>
</dbReference>
<dbReference type="InterPro" id="IPR040492">
    <property type="entry name" value="GlfT2_N"/>
</dbReference>
<evidence type="ECO:0000256" key="1">
    <source>
        <dbReference type="ARBA" id="ARBA00004776"/>
    </source>
</evidence>
<keyword evidence="5" id="KW-0961">Cell wall biogenesis/degradation</keyword>
<feature type="domain" description="Galactofuranosyltransferase-2 C-terminal" evidence="8">
    <location>
        <begin position="520"/>
        <end position="711"/>
    </location>
</feature>
<sequence length="721" mass="78574">MSDIPSGPLDAAESRAVSLLSRVILPRPGEPLDVRKLYIEESSTNAKRAHAPTRTCLEIGEGSEVSFATYFNAFPASYWRRWSTLESVVLRVELSGSARVDVYRTKATGARITVGGAPVTSPGPSTPAGSDVGGPRARGTTPLAEPAGSDVGGPRARGTTPLAEPAGSDVGGPRARGTTPLAEPAGSDVGGPRARGTTPLAEPAWTEFEIGLDPFEDGGWIWFDITTDTDVTVHSAGWYAPVPAPGRANIAVGIPTFNRPADCVNALAALTSDPLVDEAIGAVIVSDQGNKKAVDHPDFADAAAPLQGRLTIHNQPNLGGSGGYSRVMYEALKNTDCEQILFMDDDIRIEPDSILRALALNRFAKSPTLVGGQMLNLQEPSHLHVMGEVVDRSNFMWTNAPFTDYDHDFAKFPLAAEADRSKLLHRRIDVDYNGWWMCMIPRVVAEELGQPLPLFIKWDDAEYGLRAAARGYGTVTMPGTAIWHMAWSDKDDAIDWQAYFHLRNRLVVSALHWDGDAKGLVKSSLKATLKHLLCLEYSTVAIQNRAIEDFLAGPEHIFSILESALPEVHRMRKQFPDAVSLPGATSLPAPSGRRAVHKPPVSLPAIGVRLARGVMHQLKKEDPAHHVRPELNVATQDARWFLLCRVDGVTVTTADGRGVVYRQRDRAKMFELLRASLRQHARLARKYNTMRRVYREAAPTLTSKQKWESVLLESSPETSNA</sequence>
<name>A0ABM9L8J7_9MYCO</name>
<keyword evidence="4 9" id="KW-0808">Transferase</keyword>
<dbReference type="Pfam" id="PF17994">
    <property type="entry name" value="Glft2_N"/>
    <property type="match status" value="2"/>
</dbReference>
<accession>A0ABM9L8J7</accession>
<dbReference type="GO" id="GO:0016757">
    <property type="term" value="F:glycosyltransferase activity"/>
    <property type="evidence" value="ECO:0007669"/>
    <property type="project" value="UniProtKB-KW"/>
</dbReference>
<proteinExistence type="inferred from homology"/>
<dbReference type="Pfam" id="PF19320">
    <property type="entry name" value="GlfT2_domain3"/>
    <property type="match status" value="1"/>
</dbReference>
<dbReference type="SUPFAM" id="SSF53448">
    <property type="entry name" value="Nucleotide-diphospho-sugar transferases"/>
    <property type="match status" value="1"/>
</dbReference>
<gene>
    <name evidence="9" type="ORF">MU0053_000119</name>
</gene>
<organism evidence="9 10">
    <name type="scientific">[Mycobacterium] burgundiense</name>
    <dbReference type="NCBI Taxonomy" id="3064286"/>
    <lineage>
        <taxon>Bacteria</taxon>
        <taxon>Bacillati</taxon>
        <taxon>Actinomycetota</taxon>
        <taxon>Actinomycetes</taxon>
        <taxon>Mycobacteriales</taxon>
        <taxon>Mycobacteriaceae</taxon>
        <taxon>Mycolicibacterium</taxon>
    </lineage>
</organism>
<evidence type="ECO:0000259" key="8">
    <source>
        <dbReference type="Pfam" id="PF19320"/>
    </source>
</evidence>
<evidence type="ECO:0000256" key="4">
    <source>
        <dbReference type="ARBA" id="ARBA00022679"/>
    </source>
</evidence>
<dbReference type="EC" id="2.4.-.-" evidence="9"/>
<dbReference type="Pfam" id="PF13641">
    <property type="entry name" value="Glyco_tranf_2_3"/>
    <property type="match status" value="1"/>
</dbReference>
<keyword evidence="3 9" id="KW-0328">Glycosyltransferase</keyword>
<comment type="pathway">
    <text evidence="1">Cell wall biogenesis; cell wall polysaccharide biosynthesis.</text>
</comment>
<evidence type="ECO:0000259" key="7">
    <source>
        <dbReference type="Pfam" id="PF17994"/>
    </source>
</evidence>
<feature type="domain" description="Galactofuranosyltransferase GlfT2 N-terminal" evidence="7">
    <location>
        <begin position="20"/>
        <end position="121"/>
    </location>
</feature>
<protein>
    <submittedName>
        <fullName evidence="9">Glycosyltransferase</fullName>
        <ecNumber evidence="9">2.4.-.-</ecNumber>
    </submittedName>
</protein>
<dbReference type="RefSeq" id="WP_373693425.1">
    <property type="nucleotide sequence ID" value="NZ_OY726397.1"/>
</dbReference>
<comment type="similarity">
    <text evidence="2">Belongs to the glycosyltransferase 2 family.</text>
</comment>
<dbReference type="EMBL" id="OY726397">
    <property type="protein sequence ID" value="CAJ1494668.1"/>
    <property type="molecule type" value="Genomic_DNA"/>
</dbReference>
<feature type="domain" description="Galactofuranosyltransferase GlfT2 N-terminal" evidence="7">
    <location>
        <begin position="204"/>
        <end position="241"/>
    </location>
</feature>